<organism evidence="6 7">
    <name type="scientific">Deinococcus seoulensis</name>
    <dbReference type="NCBI Taxonomy" id="1837379"/>
    <lineage>
        <taxon>Bacteria</taxon>
        <taxon>Thermotogati</taxon>
        <taxon>Deinococcota</taxon>
        <taxon>Deinococci</taxon>
        <taxon>Deinococcales</taxon>
        <taxon>Deinococcaceae</taxon>
        <taxon>Deinococcus</taxon>
    </lineage>
</organism>
<name>A0ABQ2RKL8_9DEIO</name>
<sequence>MGGTPVGHGATASAAATAAALTVPALPVCSGAARQNTPMTNPSGTQQAILAGGCFWCTEAVLKDVRGVQKIESGYIGGHTPNPDYRSVCSGTTGHAEAVRVTFDPAQVDFRDLLGLFFATHDPTSLNRQGADTGTQYRSAVFPLTPEQDTQTREVIADLTAQAAFDRPIVTTIEPATEFHVAEDYHQDYYANNPRQPYCVAVIAPKVAKLRTYYADRLKG</sequence>
<keyword evidence="1 4" id="KW-0560">Oxidoreductase</keyword>
<evidence type="ECO:0000256" key="3">
    <source>
        <dbReference type="ARBA" id="ARBA00048782"/>
    </source>
</evidence>
<evidence type="ECO:0000256" key="4">
    <source>
        <dbReference type="HAMAP-Rule" id="MF_01401"/>
    </source>
</evidence>
<gene>
    <name evidence="4 6" type="primary">msrA</name>
    <name evidence="6" type="ORF">GCM10008959_02040</name>
</gene>
<dbReference type="Pfam" id="PF01625">
    <property type="entry name" value="PMSR"/>
    <property type="match status" value="1"/>
</dbReference>
<dbReference type="Proteomes" id="UP000634308">
    <property type="component" value="Unassembled WGS sequence"/>
</dbReference>
<dbReference type="EMBL" id="BMQM01000001">
    <property type="protein sequence ID" value="GGR44578.1"/>
    <property type="molecule type" value="Genomic_DNA"/>
</dbReference>
<reference evidence="7" key="1">
    <citation type="journal article" date="2019" name="Int. J. Syst. Evol. Microbiol.">
        <title>The Global Catalogue of Microorganisms (GCM) 10K type strain sequencing project: providing services to taxonomists for standard genome sequencing and annotation.</title>
        <authorList>
            <consortium name="The Broad Institute Genomics Platform"/>
            <consortium name="The Broad Institute Genome Sequencing Center for Infectious Disease"/>
            <person name="Wu L."/>
            <person name="Ma J."/>
        </authorList>
    </citation>
    <scope>NUCLEOTIDE SEQUENCE [LARGE SCALE GENOMIC DNA]</scope>
    <source>
        <strain evidence="7">JCM 31404</strain>
    </source>
</reference>
<comment type="function">
    <text evidence="4">Has an important function as a repair enzyme for proteins that have been inactivated by oxidation. Catalyzes the reversible oxidation-reduction of methionine sulfoxide in proteins to methionine.</text>
</comment>
<dbReference type="EC" id="1.8.4.11" evidence="4"/>
<dbReference type="SUPFAM" id="SSF55068">
    <property type="entry name" value="Peptide methionine sulfoxide reductase"/>
    <property type="match status" value="1"/>
</dbReference>
<comment type="similarity">
    <text evidence="4">Belongs to the MsrA Met sulfoxide reductase family.</text>
</comment>
<accession>A0ABQ2RKL8</accession>
<dbReference type="NCBIfam" id="TIGR00401">
    <property type="entry name" value="msrA"/>
    <property type="match status" value="1"/>
</dbReference>
<feature type="active site" evidence="4">
    <location>
        <position position="54"/>
    </location>
</feature>
<evidence type="ECO:0000259" key="5">
    <source>
        <dbReference type="Pfam" id="PF01625"/>
    </source>
</evidence>
<evidence type="ECO:0000256" key="1">
    <source>
        <dbReference type="ARBA" id="ARBA00023002"/>
    </source>
</evidence>
<protein>
    <recommendedName>
        <fullName evidence="4">Peptide methionine sulfoxide reductase MsrA</fullName>
        <shortName evidence="4">Protein-methionine-S-oxide reductase</shortName>
        <ecNumber evidence="4">1.8.4.11</ecNumber>
    </recommendedName>
    <alternativeName>
        <fullName evidence="4">Peptide-methionine (S)-S-oxide reductase</fullName>
        <shortName evidence="4">Peptide Met(O) reductase</shortName>
    </alternativeName>
</protein>
<comment type="catalytic activity">
    <reaction evidence="3 4">
        <text>[thioredoxin]-disulfide + L-methionine + H2O = L-methionine (S)-S-oxide + [thioredoxin]-dithiol</text>
        <dbReference type="Rhea" id="RHEA:19993"/>
        <dbReference type="Rhea" id="RHEA-COMP:10698"/>
        <dbReference type="Rhea" id="RHEA-COMP:10700"/>
        <dbReference type="ChEBI" id="CHEBI:15377"/>
        <dbReference type="ChEBI" id="CHEBI:29950"/>
        <dbReference type="ChEBI" id="CHEBI:50058"/>
        <dbReference type="ChEBI" id="CHEBI:57844"/>
        <dbReference type="ChEBI" id="CHEBI:58772"/>
        <dbReference type="EC" id="1.8.4.11"/>
    </reaction>
</comment>
<comment type="catalytic activity">
    <reaction evidence="2 4">
        <text>L-methionyl-[protein] + [thioredoxin]-disulfide + H2O = L-methionyl-(S)-S-oxide-[protein] + [thioredoxin]-dithiol</text>
        <dbReference type="Rhea" id="RHEA:14217"/>
        <dbReference type="Rhea" id="RHEA-COMP:10698"/>
        <dbReference type="Rhea" id="RHEA-COMP:10700"/>
        <dbReference type="Rhea" id="RHEA-COMP:12313"/>
        <dbReference type="Rhea" id="RHEA-COMP:12315"/>
        <dbReference type="ChEBI" id="CHEBI:15377"/>
        <dbReference type="ChEBI" id="CHEBI:16044"/>
        <dbReference type="ChEBI" id="CHEBI:29950"/>
        <dbReference type="ChEBI" id="CHEBI:44120"/>
        <dbReference type="ChEBI" id="CHEBI:50058"/>
        <dbReference type="EC" id="1.8.4.11"/>
    </reaction>
</comment>
<evidence type="ECO:0000313" key="6">
    <source>
        <dbReference type="EMBL" id="GGR44578.1"/>
    </source>
</evidence>
<dbReference type="Gene3D" id="3.30.1060.10">
    <property type="entry name" value="Peptide methionine sulphoxide reductase MsrA"/>
    <property type="match status" value="1"/>
</dbReference>
<evidence type="ECO:0000313" key="7">
    <source>
        <dbReference type="Proteomes" id="UP000634308"/>
    </source>
</evidence>
<comment type="caution">
    <text evidence="6">The sequence shown here is derived from an EMBL/GenBank/DDBJ whole genome shotgun (WGS) entry which is preliminary data.</text>
</comment>
<dbReference type="InterPro" id="IPR036509">
    <property type="entry name" value="Met_Sox_Rdtase_MsrA_sf"/>
</dbReference>
<dbReference type="PANTHER" id="PTHR43774:SF1">
    <property type="entry name" value="PEPTIDE METHIONINE SULFOXIDE REDUCTASE MSRA 2"/>
    <property type="match status" value="1"/>
</dbReference>
<dbReference type="InterPro" id="IPR002569">
    <property type="entry name" value="Met_Sox_Rdtase_MsrA_dom"/>
</dbReference>
<proteinExistence type="inferred from homology"/>
<keyword evidence="7" id="KW-1185">Reference proteome</keyword>
<evidence type="ECO:0000256" key="2">
    <source>
        <dbReference type="ARBA" id="ARBA00047806"/>
    </source>
</evidence>
<feature type="domain" description="Peptide methionine sulphoxide reductase MsrA" evidence="5">
    <location>
        <begin position="47"/>
        <end position="199"/>
    </location>
</feature>
<dbReference type="HAMAP" id="MF_01401">
    <property type="entry name" value="MsrA"/>
    <property type="match status" value="1"/>
</dbReference>
<dbReference type="PANTHER" id="PTHR43774">
    <property type="entry name" value="PEPTIDE METHIONINE SULFOXIDE REDUCTASE"/>
    <property type="match status" value="1"/>
</dbReference>